<dbReference type="EMBL" id="QKUF01000012">
    <property type="protein sequence ID" value="PZW27393.1"/>
    <property type="molecule type" value="Genomic_DNA"/>
</dbReference>
<dbReference type="Pfam" id="PF01979">
    <property type="entry name" value="Amidohydro_1"/>
    <property type="match status" value="1"/>
</dbReference>
<reference evidence="9 10" key="1">
    <citation type="submission" date="2018-06" db="EMBL/GenBank/DDBJ databases">
        <title>Genomic Encyclopedia of Archaeal and Bacterial Type Strains, Phase II (KMG-II): from individual species to whole genera.</title>
        <authorList>
            <person name="Goeker M."/>
        </authorList>
    </citation>
    <scope>NUCLEOTIDE SEQUENCE [LARGE SCALE GENOMIC DNA]</scope>
    <source>
        <strain evidence="9 10">ATCC BAA-1881</strain>
    </source>
</reference>
<gene>
    <name evidence="6" type="primary">ade</name>
    <name evidence="9" type="ORF">EI42_03479</name>
</gene>
<dbReference type="OrthoDB" id="9775607at2"/>
<comment type="cofactor">
    <cofactor evidence="6">
        <name>Mn(2+)</name>
        <dbReference type="ChEBI" id="CHEBI:29035"/>
    </cofactor>
</comment>
<dbReference type="CDD" id="cd01295">
    <property type="entry name" value="AdeC"/>
    <property type="match status" value="1"/>
</dbReference>
<dbReference type="InterPro" id="IPR006680">
    <property type="entry name" value="Amidohydro-rel"/>
</dbReference>
<keyword evidence="3 6" id="KW-0378">Hydrolase</keyword>
<dbReference type="Pfam" id="PF13382">
    <property type="entry name" value="Adenine_deam_C"/>
    <property type="match status" value="1"/>
</dbReference>
<sequence length="596" mass="64221">MGNTFTYACSVYGVQLSTAERRTLIQVARGKHPADLVFRNGRIVNVFTNEIYEADVAVWKGYIAGVGPQGAYNGERVIDLEGQYLVPGLIEAHTHVEDALLVPGEFARALAPHGTTTCISDPHEIANVSGMVGMRWMLEAAKGIPLRLMFTLPSCVPASPFENAGASLKAEDYSEIAGEPRIASVGEVMNYPGVLEGDKVLLDMIELGKPGKFAQRGLAVDGHSPELCGLDLCGYVAAGVEADHEAVSAQEALEKVRLGMWLWIREGSTRNLDDLLPVVLEHLPERSGFVADDRTPGDLLRDGDLDHIIRLAVKKGLDPIQAIKMCSLHPATYFGFRDRGAIAPGYLADLLVVPDLHDFRPRQVYVGGELIAENGVALFEAPALPANWEETVGKTVQLRDFSVERLRLSGSSGKAHVIGLVKDQIVTEDLLLDVTARDGVLPSEPERDLLKIAVVERYGRGRVGVGLLHGLGLKSGAIASSVAHDAHNIVVVGCNDEDMALAVREIERLQGGLVIVDNGQVVDSLPLPVAGIMSPLPVEEVAEKLEQLDRKVAEMGVGISHPFGFLSFLALSVVPKLKITDLGLLDVDAWEIISIQ</sequence>
<dbReference type="NCBIfam" id="TIGR01178">
    <property type="entry name" value="ade"/>
    <property type="match status" value="1"/>
</dbReference>
<evidence type="ECO:0000256" key="5">
    <source>
        <dbReference type="ARBA" id="ARBA00047720"/>
    </source>
</evidence>
<accession>A0A326U423</accession>
<organism evidence="9 10">
    <name type="scientific">Thermosporothrix hazakensis</name>
    <dbReference type="NCBI Taxonomy" id="644383"/>
    <lineage>
        <taxon>Bacteria</taxon>
        <taxon>Bacillati</taxon>
        <taxon>Chloroflexota</taxon>
        <taxon>Ktedonobacteria</taxon>
        <taxon>Ktedonobacterales</taxon>
        <taxon>Thermosporotrichaceae</taxon>
        <taxon>Thermosporothrix</taxon>
    </lineage>
</organism>
<dbReference type="Gene3D" id="3.20.20.140">
    <property type="entry name" value="Metal-dependent hydrolases"/>
    <property type="match status" value="1"/>
</dbReference>
<evidence type="ECO:0000259" key="7">
    <source>
        <dbReference type="Pfam" id="PF01979"/>
    </source>
</evidence>
<evidence type="ECO:0000256" key="1">
    <source>
        <dbReference type="ARBA" id="ARBA00006773"/>
    </source>
</evidence>
<dbReference type="InterPro" id="IPR032466">
    <property type="entry name" value="Metal_Hydrolase"/>
</dbReference>
<proteinExistence type="inferred from homology"/>
<evidence type="ECO:0000313" key="9">
    <source>
        <dbReference type="EMBL" id="PZW27393.1"/>
    </source>
</evidence>
<evidence type="ECO:0000259" key="8">
    <source>
        <dbReference type="Pfam" id="PF13382"/>
    </source>
</evidence>
<dbReference type="Gene3D" id="2.30.40.10">
    <property type="entry name" value="Urease, subunit C, domain 1"/>
    <property type="match status" value="1"/>
</dbReference>
<dbReference type="PANTHER" id="PTHR11113:SF2">
    <property type="entry name" value="ADENINE DEAMINASE"/>
    <property type="match status" value="1"/>
</dbReference>
<dbReference type="SUPFAM" id="SSF51556">
    <property type="entry name" value="Metallo-dependent hydrolases"/>
    <property type="match status" value="1"/>
</dbReference>
<evidence type="ECO:0000256" key="6">
    <source>
        <dbReference type="HAMAP-Rule" id="MF_01518"/>
    </source>
</evidence>
<evidence type="ECO:0000256" key="4">
    <source>
        <dbReference type="ARBA" id="ARBA00023211"/>
    </source>
</evidence>
<dbReference type="AlphaFoldDB" id="A0A326U423"/>
<dbReference type="SUPFAM" id="SSF51338">
    <property type="entry name" value="Composite domain of metallo-dependent hydrolases"/>
    <property type="match status" value="1"/>
</dbReference>
<evidence type="ECO:0000313" key="10">
    <source>
        <dbReference type="Proteomes" id="UP000248806"/>
    </source>
</evidence>
<dbReference type="InterPro" id="IPR026912">
    <property type="entry name" value="Adenine_deam_C"/>
</dbReference>
<dbReference type="GO" id="GO:0006146">
    <property type="term" value="P:adenine catabolic process"/>
    <property type="evidence" value="ECO:0007669"/>
    <property type="project" value="InterPro"/>
</dbReference>
<feature type="domain" description="Adenine deaminase C-terminal" evidence="8">
    <location>
        <begin position="424"/>
        <end position="589"/>
    </location>
</feature>
<evidence type="ECO:0000256" key="3">
    <source>
        <dbReference type="ARBA" id="ARBA00022801"/>
    </source>
</evidence>
<comment type="caution">
    <text evidence="9">The sequence shown here is derived from an EMBL/GenBank/DDBJ whole genome shotgun (WGS) entry which is preliminary data.</text>
</comment>
<dbReference type="InterPro" id="IPR011059">
    <property type="entry name" value="Metal-dep_hydrolase_composite"/>
</dbReference>
<dbReference type="EC" id="3.5.4.2" evidence="2 6"/>
<protein>
    <recommendedName>
        <fullName evidence="2 6">Adenine deaminase</fullName>
        <shortName evidence="6">Adenase</shortName>
        <shortName evidence="6">Adenine aminase</shortName>
        <ecNumber evidence="2 6">3.5.4.2</ecNumber>
    </recommendedName>
</protein>
<dbReference type="Proteomes" id="UP000248806">
    <property type="component" value="Unassembled WGS sequence"/>
</dbReference>
<dbReference type="GO" id="GO:0000034">
    <property type="term" value="F:adenine deaminase activity"/>
    <property type="evidence" value="ECO:0007669"/>
    <property type="project" value="UniProtKB-UniRule"/>
</dbReference>
<comment type="similarity">
    <text evidence="1 6">Belongs to the metallo-dependent hydrolases superfamily. Adenine deaminase family.</text>
</comment>
<dbReference type="HAMAP" id="MF_01518">
    <property type="entry name" value="Adenine_deamin"/>
    <property type="match status" value="1"/>
</dbReference>
<comment type="catalytic activity">
    <reaction evidence="5 6">
        <text>adenine + H2O + H(+) = hypoxanthine + NH4(+)</text>
        <dbReference type="Rhea" id="RHEA:23688"/>
        <dbReference type="ChEBI" id="CHEBI:15377"/>
        <dbReference type="ChEBI" id="CHEBI:15378"/>
        <dbReference type="ChEBI" id="CHEBI:16708"/>
        <dbReference type="ChEBI" id="CHEBI:17368"/>
        <dbReference type="ChEBI" id="CHEBI:28938"/>
        <dbReference type="EC" id="3.5.4.2"/>
    </reaction>
</comment>
<keyword evidence="10" id="KW-1185">Reference proteome</keyword>
<keyword evidence="4 6" id="KW-0464">Manganese</keyword>
<evidence type="ECO:0000256" key="2">
    <source>
        <dbReference type="ARBA" id="ARBA00012782"/>
    </source>
</evidence>
<dbReference type="PANTHER" id="PTHR11113">
    <property type="entry name" value="N-ACETYLGLUCOSAMINE-6-PHOSPHATE DEACETYLASE"/>
    <property type="match status" value="1"/>
</dbReference>
<dbReference type="InterPro" id="IPR006679">
    <property type="entry name" value="Adenine_deam"/>
</dbReference>
<name>A0A326U423_THEHA</name>
<dbReference type="RefSeq" id="WP_137686017.1">
    <property type="nucleotide sequence ID" value="NZ_BIFX01000001.1"/>
</dbReference>
<feature type="domain" description="Amidohydrolase-related" evidence="7">
    <location>
        <begin position="84"/>
        <end position="370"/>
    </location>
</feature>